<gene>
    <name evidence="2" type="ORF">DdX_00069</name>
</gene>
<evidence type="ECO:0000313" key="3">
    <source>
        <dbReference type="Proteomes" id="UP001201812"/>
    </source>
</evidence>
<sequence>MSSPIQTRSIPKTPSTLRASTRISTYTATSTCSSGDKSRSNVANMIKKGGNRRRMSVEDSIAQLIVRIRKTMDKLAELWDAVGIDQPTRECRTEAAYIHFYTLLDDIVQSEERMVDGVASDIEARRLAVADLRNMFKMPKFHEAPYASGSIALLKALDRDFCVLNKRKEDAIANQMDVYRKLKELCLKLEIDPPVRNDVENNIFTTAELKALQNKKAELSLEVEKRSKTAGNLQKKCRRMYHAVHKFLSFNAEQENLLNTDFASGHALLSDDVMRRLEELNNFLDHEYQSWVEQICERYHELKMKLKDLTHKCGGDIQNEFFEDKFDPENRSEHDVERLAEDVDDLAQRYENGCSVFDKLCKWKVLWNEKLDMEKQAQSANFYNNRGGQLNIFLRRQKQLAVSLPNAMHELKQAVIMYLNDDTKQMSDILVEGMTPDKYAQCLVNEHEEEKELQRINKQLASSKTQSTRSAPRPQLKKTIAQKPGKVLSGKVCKKKHSISCSSIISTISPIRTPTNGPKTSSPKFLFPSSAKISHRQMHTPVPERRISARLKNRMLANSPLTNRGTPSTANAKYTVVEEENKTRINTVQNGTPGRAWKY</sequence>
<name>A0AAD4RCP7_9BILA</name>
<feature type="coiled-coil region" evidence="1">
    <location>
        <begin position="274"/>
        <end position="349"/>
    </location>
</feature>
<dbReference type="Proteomes" id="UP001201812">
    <property type="component" value="Unassembled WGS sequence"/>
</dbReference>
<reference evidence="2" key="1">
    <citation type="submission" date="2022-01" db="EMBL/GenBank/DDBJ databases">
        <title>Genome Sequence Resource for Two Populations of Ditylenchus destructor, the Migratory Endoparasitic Phytonematode.</title>
        <authorList>
            <person name="Zhang H."/>
            <person name="Lin R."/>
            <person name="Xie B."/>
        </authorList>
    </citation>
    <scope>NUCLEOTIDE SEQUENCE</scope>
    <source>
        <strain evidence="2">BazhouSP</strain>
    </source>
</reference>
<dbReference type="Gene3D" id="1.20.58.1520">
    <property type="match status" value="1"/>
</dbReference>
<comment type="caution">
    <text evidence="2">The sequence shown here is derived from an EMBL/GenBank/DDBJ whole genome shotgun (WGS) entry which is preliminary data.</text>
</comment>
<protein>
    <submittedName>
        <fullName evidence="2">Microtubule associated protein (MAP65/ASE1 family) domain-containing protein</fullName>
    </submittedName>
</protein>
<feature type="coiled-coil region" evidence="1">
    <location>
        <begin position="202"/>
        <end position="229"/>
    </location>
</feature>
<accession>A0AAD4RCP7</accession>
<dbReference type="Pfam" id="PF03999">
    <property type="entry name" value="MAP65_ASE1"/>
    <property type="match status" value="2"/>
</dbReference>
<organism evidence="2 3">
    <name type="scientific">Ditylenchus destructor</name>
    <dbReference type="NCBI Taxonomy" id="166010"/>
    <lineage>
        <taxon>Eukaryota</taxon>
        <taxon>Metazoa</taxon>
        <taxon>Ecdysozoa</taxon>
        <taxon>Nematoda</taxon>
        <taxon>Chromadorea</taxon>
        <taxon>Rhabditida</taxon>
        <taxon>Tylenchina</taxon>
        <taxon>Tylenchomorpha</taxon>
        <taxon>Sphaerularioidea</taxon>
        <taxon>Anguinidae</taxon>
        <taxon>Anguininae</taxon>
        <taxon>Ditylenchus</taxon>
    </lineage>
</organism>
<dbReference type="AlphaFoldDB" id="A0AAD4RCP7"/>
<evidence type="ECO:0000313" key="2">
    <source>
        <dbReference type="EMBL" id="KAI1727927.1"/>
    </source>
</evidence>
<keyword evidence="3" id="KW-1185">Reference proteome</keyword>
<proteinExistence type="predicted"/>
<keyword evidence="1" id="KW-0175">Coiled coil</keyword>
<evidence type="ECO:0000256" key="1">
    <source>
        <dbReference type="SAM" id="Coils"/>
    </source>
</evidence>
<dbReference type="EMBL" id="JAKKPZ010000001">
    <property type="protein sequence ID" value="KAI1727927.1"/>
    <property type="molecule type" value="Genomic_DNA"/>
</dbReference>